<dbReference type="GO" id="GO:0017046">
    <property type="term" value="F:peptide hormone binding"/>
    <property type="evidence" value="ECO:0007669"/>
    <property type="project" value="TreeGrafter"/>
</dbReference>
<keyword evidence="7 10" id="KW-0472">Membrane</keyword>
<keyword evidence="9" id="KW-0807">Transducer</keyword>
<dbReference type="InterPro" id="IPR001879">
    <property type="entry name" value="GPCR_2_extracellular_dom"/>
</dbReference>
<evidence type="ECO:0000256" key="9">
    <source>
        <dbReference type="ARBA" id="ARBA00023224"/>
    </source>
</evidence>
<feature type="transmembrane region" description="Helical" evidence="10">
    <location>
        <begin position="132"/>
        <end position="152"/>
    </location>
</feature>
<evidence type="ECO:0000256" key="8">
    <source>
        <dbReference type="ARBA" id="ARBA00023170"/>
    </source>
</evidence>
<dbReference type="Gene3D" id="4.10.1240.10">
    <property type="entry name" value="GPCR, family 2, extracellular hormone receptor domain"/>
    <property type="match status" value="1"/>
</dbReference>
<dbReference type="Gene3D" id="1.20.1070.10">
    <property type="entry name" value="Rhodopsin 7-helix transmembrane proteins"/>
    <property type="match status" value="1"/>
</dbReference>
<evidence type="ECO:0000259" key="11">
    <source>
        <dbReference type="PROSITE" id="PS50227"/>
    </source>
</evidence>
<dbReference type="Proteomes" id="UP001152799">
    <property type="component" value="Chromosome 3"/>
</dbReference>
<feature type="transmembrane region" description="Helical" evidence="10">
    <location>
        <begin position="164"/>
        <end position="185"/>
    </location>
</feature>
<dbReference type="AlphaFoldDB" id="A0A9N9MMV5"/>
<keyword evidence="5 10" id="KW-1133">Transmembrane helix</keyword>
<organism evidence="13 14">
    <name type="scientific">Ceutorhynchus assimilis</name>
    <name type="common">cabbage seed weevil</name>
    <dbReference type="NCBI Taxonomy" id="467358"/>
    <lineage>
        <taxon>Eukaryota</taxon>
        <taxon>Metazoa</taxon>
        <taxon>Ecdysozoa</taxon>
        <taxon>Arthropoda</taxon>
        <taxon>Hexapoda</taxon>
        <taxon>Insecta</taxon>
        <taxon>Pterygota</taxon>
        <taxon>Neoptera</taxon>
        <taxon>Endopterygota</taxon>
        <taxon>Coleoptera</taxon>
        <taxon>Polyphaga</taxon>
        <taxon>Cucujiformia</taxon>
        <taxon>Curculionidae</taxon>
        <taxon>Ceutorhynchinae</taxon>
        <taxon>Ceutorhynchus</taxon>
    </lineage>
</organism>
<evidence type="ECO:0000256" key="2">
    <source>
        <dbReference type="ARBA" id="ARBA00005314"/>
    </source>
</evidence>
<keyword evidence="6" id="KW-0297">G-protein coupled receptor</keyword>
<evidence type="ECO:0000256" key="7">
    <source>
        <dbReference type="ARBA" id="ARBA00023136"/>
    </source>
</evidence>
<feature type="domain" description="G-protein coupled receptors family 2 profile 1" evidence="11">
    <location>
        <begin position="22"/>
        <end position="103"/>
    </location>
</feature>
<evidence type="ECO:0000313" key="14">
    <source>
        <dbReference type="Proteomes" id="UP001152799"/>
    </source>
</evidence>
<keyword evidence="14" id="KW-1185">Reference proteome</keyword>
<feature type="transmembrane region" description="Helical" evidence="10">
    <location>
        <begin position="251"/>
        <end position="274"/>
    </location>
</feature>
<dbReference type="GO" id="GO:0007166">
    <property type="term" value="P:cell surface receptor signaling pathway"/>
    <property type="evidence" value="ECO:0007669"/>
    <property type="project" value="InterPro"/>
</dbReference>
<dbReference type="InterPro" id="IPR000832">
    <property type="entry name" value="GPCR_2_secretin-like"/>
</dbReference>
<feature type="transmembrane region" description="Helical" evidence="10">
    <location>
        <begin position="335"/>
        <end position="356"/>
    </location>
</feature>
<comment type="subcellular location">
    <subcellularLocation>
        <location evidence="1">Cell membrane</location>
        <topology evidence="1">Multi-pass membrane protein</topology>
    </subcellularLocation>
</comment>
<keyword evidence="8" id="KW-0675">Receptor</keyword>
<dbReference type="PRINTS" id="PR00249">
    <property type="entry name" value="GPCRSECRETIN"/>
</dbReference>
<evidence type="ECO:0000256" key="5">
    <source>
        <dbReference type="ARBA" id="ARBA00022989"/>
    </source>
</evidence>
<evidence type="ECO:0000313" key="13">
    <source>
        <dbReference type="EMBL" id="CAG9766958.1"/>
    </source>
</evidence>
<keyword evidence="4 10" id="KW-0812">Transmembrane</keyword>
<reference evidence="13" key="1">
    <citation type="submission" date="2022-01" db="EMBL/GenBank/DDBJ databases">
        <authorList>
            <person name="King R."/>
        </authorList>
    </citation>
    <scope>NUCLEOTIDE SEQUENCE</scope>
</reference>
<dbReference type="PANTHER" id="PTHR45620:SF1">
    <property type="entry name" value="G-PROTEIN COUPLED RECEPTORS FAMILY 2 PROFILE 2 DOMAIN-CONTAINING PROTEIN"/>
    <property type="match status" value="1"/>
</dbReference>
<dbReference type="SMART" id="SM00008">
    <property type="entry name" value="HormR"/>
    <property type="match status" value="1"/>
</dbReference>
<dbReference type="PANTHER" id="PTHR45620">
    <property type="entry name" value="PDF RECEPTOR-LIKE PROTEIN-RELATED"/>
    <property type="match status" value="1"/>
</dbReference>
<dbReference type="SUPFAM" id="SSF81321">
    <property type="entry name" value="Family A G protein-coupled receptor-like"/>
    <property type="match status" value="1"/>
</dbReference>
<feature type="domain" description="G-protein coupled receptors family 2 profile 2" evidence="12">
    <location>
        <begin position="127"/>
        <end position="393"/>
    </location>
</feature>
<evidence type="ECO:0000256" key="10">
    <source>
        <dbReference type="SAM" id="Phobius"/>
    </source>
</evidence>
<dbReference type="OrthoDB" id="16753at2759"/>
<evidence type="ECO:0000259" key="12">
    <source>
        <dbReference type="PROSITE" id="PS50261"/>
    </source>
</evidence>
<feature type="transmembrane region" description="Helical" evidence="10">
    <location>
        <begin position="218"/>
        <end position="239"/>
    </location>
</feature>
<dbReference type="EMBL" id="OU892279">
    <property type="protein sequence ID" value="CAG9766958.1"/>
    <property type="molecule type" value="Genomic_DNA"/>
</dbReference>
<name>A0A9N9MMV5_9CUCU</name>
<dbReference type="PROSITE" id="PS50261">
    <property type="entry name" value="G_PROTEIN_RECEP_F2_4"/>
    <property type="match status" value="1"/>
</dbReference>
<dbReference type="Pfam" id="PF00002">
    <property type="entry name" value="7tm_2"/>
    <property type="match status" value="1"/>
</dbReference>
<feature type="transmembrane region" description="Helical" evidence="10">
    <location>
        <begin position="286"/>
        <end position="315"/>
    </location>
</feature>
<protein>
    <submittedName>
        <fullName evidence="13">Uncharacterized protein</fullName>
    </submittedName>
</protein>
<sequence>MANSSHDIDKIAEQIIDYLESKCFENEDSHAIAGYCARVFDGYYCWKETKPGTVVSQPCSNQHLISINKVGLATKFCTENGTWFISPKTHQRWTNLTQCGQINIIDQEATALANQTVQIYDKWFPFIKDASFMGYGLSFVSLVVALVIFISLKRLHCERNKLHINLFISYILRAFMYILKNALFLNGLTMFNDVSQVNGQTKLDYSWMCKVFISTQNYIILSNFILMLMEGLYLHNLIFLNLFSESHGTTVYCLFGWVTPILFIIPWIILKIIFEDTLCWNNKDNYYIGLFLNVPIGVTVIVNFILFIIIVRVLVLKMHFTATFIQEKKIKYRKLLKSTLILIPLYGIPYTVSLVLSFNVHHSQILEIIWLFFDQTFTSFQGLFAALVYCLINSDVRNEVLRKYSSLIDQTDKEFRRSRTISSQTQNISLQNNDDALENLNLFGIVDNETLKNGVHLSTTT</sequence>
<proteinExistence type="inferred from homology"/>
<dbReference type="GO" id="GO:0008528">
    <property type="term" value="F:G protein-coupled peptide receptor activity"/>
    <property type="evidence" value="ECO:0007669"/>
    <property type="project" value="TreeGrafter"/>
</dbReference>
<evidence type="ECO:0000256" key="4">
    <source>
        <dbReference type="ARBA" id="ARBA00022692"/>
    </source>
</evidence>
<dbReference type="InterPro" id="IPR050332">
    <property type="entry name" value="GPCR_2"/>
</dbReference>
<evidence type="ECO:0000256" key="6">
    <source>
        <dbReference type="ARBA" id="ARBA00023040"/>
    </source>
</evidence>
<keyword evidence="3" id="KW-1003">Cell membrane</keyword>
<dbReference type="GO" id="GO:0007188">
    <property type="term" value="P:adenylate cyclase-modulating G protein-coupled receptor signaling pathway"/>
    <property type="evidence" value="ECO:0007669"/>
    <property type="project" value="TreeGrafter"/>
</dbReference>
<gene>
    <name evidence="13" type="ORF">CEUTPL_LOCUS7526</name>
</gene>
<accession>A0A9N9MMV5</accession>
<dbReference type="SUPFAM" id="SSF111418">
    <property type="entry name" value="Hormone receptor domain"/>
    <property type="match status" value="1"/>
</dbReference>
<dbReference type="PROSITE" id="PS50227">
    <property type="entry name" value="G_PROTEIN_RECEP_F2_3"/>
    <property type="match status" value="1"/>
</dbReference>
<dbReference type="InterPro" id="IPR017981">
    <property type="entry name" value="GPCR_2-like_7TM"/>
</dbReference>
<comment type="similarity">
    <text evidence="2">Belongs to the G-protein coupled receptor 2 family.</text>
</comment>
<dbReference type="Pfam" id="PF02793">
    <property type="entry name" value="HRM"/>
    <property type="match status" value="1"/>
</dbReference>
<dbReference type="InterPro" id="IPR036445">
    <property type="entry name" value="GPCR_2_extracell_dom_sf"/>
</dbReference>
<dbReference type="GO" id="GO:0005886">
    <property type="term" value="C:plasma membrane"/>
    <property type="evidence" value="ECO:0007669"/>
    <property type="project" value="UniProtKB-SubCell"/>
</dbReference>
<evidence type="ECO:0000256" key="3">
    <source>
        <dbReference type="ARBA" id="ARBA00022475"/>
    </source>
</evidence>
<feature type="transmembrane region" description="Helical" evidence="10">
    <location>
        <begin position="368"/>
        <end position="392"/>
    </location>
</feature>
<evidence type="ECO:0000256" key="1">
    <source>
        <dbReference type="ARBA" id="ARBA00004651"/>
    </source>
</evidence>